<dbReference type="Pfam" id="PF10186">
    <property type="entry name" value="ATG14"/>
    <property type="match status" value="1"/>
</dbReference>
<dbReference type="InterPro" id="IPR018791">
    <property type="entry name" value="UV_resistance/autophagy_Atg14"/>
</dbReference>
<keyword evidence="4" id="KW-1185">Reference proteome</keyword>
<dbReference type="GO" id="GO:0043495">
    <property type="term" value="F:protein-membrane adaptor activity"/>
    <property type="evidence" value="ECO:0007669"/>
    <property type="project" value="TreeGrafter"/>
</dbReference>
<evidence type="ECO:0000256" key="1">
    <source>
        <dbReference type="ARBA" id="ARBA00023054"/>
    </source>
</evidence>
<dbReference type="GO" id="GO:0016240">
    <property type="term" value="P:autophagosome membrane docking"/>
    <property type="evidence" value="ECO:0007669"/>
    <property type="project" value="TreeGrafter"/>
</dbReference>
<dbReference type="PANTHER" id="PTHR13664:SF0">
    <property type="entry name" value="BECLIN 1-ASSOCIATED AUTOPHAGY-RELATED KEY REGULATOR"/>
    <property type="match status" value="1"/>
</dbReference>
<gene>
    <name evidence="3" type="ORF">MCOR_28939</name>
</gene>
<evidence type="ECO:0000256" key="2">
    <source>
        <dbReference type="SAM" id="Coils"/>
    </source>
</evidence>
<dbReference type="AlphaFoldDB" id="A0A6J8CF96"/>
<dbReference type="GO" id="GO:0005776">
    <property type="term" value="C:autophagosome"/>
    <property type="evidence" value="ECO:0007669"/>
    <property type="project" value="TreeGrafter"/>
</dbReference>
<dbReference type="OrthoDB" id="16772at2759"/>
<feature type="coiled-coil region" evidence="2">
    <location>
        <begin position="107"/>
        <end position="141"/>
    </location>
</feature>
<name>A0A6J8CF96_MYTCO</name>
<accession>A0A6J8CF96</accession>
<dbReference type="PANTHER" id="PTHR13664">
    <property type="entry name" value="BECLIN 1-ASSOCIATED AUTOPHAGY-RELATED KEY REGULATOR"/>
    <property type="match status" value="1"/>
</dbReference>
<evidence type="ECO:0000313" key="4">
    <source>
        <dbReference type="Proteomes" id="UP000507470"/>
    </source>
</evidence>
<dbReference type="GO" id="GO:0000423">
    <property type="term" value="P:mitophagy"/>
    <property type="evidence" value="ECO:0007669"/>
    <property type="project" value="TreeGrafter"/>
</dbReference>
<evidence type="ECO:0000313" key="3">
    <source>
        <dbReference type="EMBL" id="CAC5394156.1"/>
    </source>
</evidence>
<proteinExistence type="predicted"/>
<dbReference type="EMBL" id="CACVKT020005261">
    <property type="protein sequence ID" value="CAC5394156.1"/>
    <property type="molecule type" value="Genomic_DNA"/>
</dbReference>
<dbReference type="Proteomes" id="UP000507470">
    <property type="component" value="Unassembled WGS sequence"/>
</dbReference>
<dbReference type="GO" id="GO:0035014">
    <property type="term" value="F:phosphatidylinositol 3-kinase regulator activity"/>
    <property type="evidence" value="ECO:0007669"/>
    <property type="project" value="TreeGrafter"/>
</dbReference>
<organism evidence="3 4">
    <name type="scientific">Mytilus coruscus</name>
    <name type="common">Sea mussel</name>
    <dbReference type="NCBI Taxonomy" id="42192"/>
    <lineage>
        <taxon>Eukaryota</taxon>
        <taxon>Metazoa</taxon>
        <taxon>Spiralia</taxon>
        <taxon>Lophotrochozoa</taxon>
        <taxon>Mollusca</taxon>
        <taxon>Bivalvia</taxon>
        <taxon>Autobranchia</taxon>
        <taxon>Pteriomorphia</taxon>
        <taxon>Mytilida</taxon>
        <taxon>Mytiloidea</taxon>
        <taxon>Mytilidae</taxon>
        <taxon>Mytilinae</taxon>
        <taxon>Mytilus</taxon>
    </lineage>
</organism>
<keyword evidence="1 2" id="KW-0175">Coiled coil</keyword>
<dbReference type="GO" id="GO:0035032">
    <property type="term" value="C:phosphatidylinositol 3-kinase complex, class III"/>
    <property type="evidence" value="ECO:0007669"/>
    <property type="project" value="TreeGrafter"/>
</dbReference>
<protein>
    <submittedName>
        <fullName evidence="3">ATG14L</fullName>
    </submittedName>
</protein>
<dbReference type="GO" id="GO:0097632">
    <property type="term" value="C:extrinsic component of phagophore assembly site membrane"/>
    <property type="evidence" value="ECO:0007669"/>
    <property type="project" value="TreeGrafter"/>
</dbReference>
<dbReference type="GO" id="GO:0097629">
    <property type="term" value="C:extrinsic component of omegasome membrane"/>
    <property type="evidence" value="ECO:0007669"/>
    <property type="project" value="TreeGrafter"/>
</dbReference>
<sequence length="469" mass="53241">MVMESSGTESENLAPTEFLCTSSIENSTGLTVAVERCPLCDGTKRKYYCKSCVKQGLFIHSKATVCQRYTELLHKLDFSKIERDKTLEKCQEKVEPLLQTDIRLQEINECHRKIDLLKIALQTAKEKMVKDRQQLENMRRINANKSVKSKTHKEKKILIQKFIKQKYQEISDKNENIKFQIDTLADIRLFHIGVLQKYIFSVEEVIPPSALEANMAVSTVSAIRDASHMTYISGKWAYTNSLEDGNYRIIVPTLPSSGDYSPYNLWVATSRENGGNPDNSLQNPGHTISGGLSLTSQLLAVLSYILDVNLPWKQNYSVFCGGEMTEKHFKNDVARLNQNILYLCFSQGVQEYHQLDTKNTLQNLLYLLQCPTFGRSIPVLINEELLHSFEEVTVTEECKSLGNHDDDQDGEWEQVNEDLADMEIPSRTFYSMTSDVPSMMYTGRQSESAIGIVSSAAASVFSIFKSNKR</sequence>
<dbReference type="GO" id="GO:0000045">
    <property type="term" value="P:autophagosome assembly"/>
    <property type="evidence" value="ECO:0007669"/>
    <property type="project" value="TreeGrafter"/>
</dbReference>
<dbReference type="GO" id="GO:0009267">
    <property type="term" value="P:cellular response to starvation"/>
    <property type="evidence" value="ECO:0007669"/>
    <property type="project" value="TreeGrafter"/>
</dbReference>
<reference evidence="3 4" key="1">
    <citation type="submission" date="2020-06" db="EMBL/GenBank/DDBJ databases">
        <authorList>
            <person name="Li R."/>
            <person name="Bekaert M."/>
        </authorList>
    </citation>
    <scope>NUCLEOTIDE SEQUENCE [LARGE SCALE GENOMIC DNA]</scope>
    <source>
        <strain evidence="4">wild</strain>
    </source>
</reference>